<protein>
    <recommendedName>
        <fullName evidence="1">Complex 1 LYR protein domain-containing protein</fullName>
    </recommendedName>
</protein>
<dbReference type="Proteomes" id="UP000243579">
    <property type="component" value="Unassembled WGS sequence"/>
</dbReference>
<dbReference type="InterPro" id="IPR008011">
    <property type="entry name" value="Complex1_LYR_dom"/>
</dbReference>
<evidence type="ECO:0000313" key="3">
    <source>
        <dbReference type="Proteomes" id="UP000243579"/>
    </source>
</evidence>
<dbReference type="AlphaFoldDB" id="A0A1V9ZP21"/>
<name>A0A1V9ZP21_ACHHY</name>
<accession>A0A1V9ZP21</accession>
<comment type="caution">
    <text evidence="2">The sequence shown here is derived from an EMBL/GenBank/DDBJ whole genome shotgun (WGS) entry which is preliminary data.</text>
</comment>
<organism evidence="2 3">
    <name type="scientific">Achlya hypogyna</name>
    <name type="common">Oomycete</name>
    <name type="synonym">Protoachlya hypogyna</name>
    <dbReference type="NCBI Taxonomy" id="1202772"/>
    <lineage>
        <taxon>Eukaryota</taxon>
        <taxon>Sar</taxon>
        <taxon>Stramenopiles</taxon>
        <taxon>Oomycota</taxon>
        <taxon>Saprolegniomycetes</taxon>
        <taxon>Saprolegniales</taxon>
        <taxon>Achlyaceae</taxon>
        <taxon>Achlya</taxon>
    </lineage>
</organism>
<reference evidence="2 3" key="1">
    <citation type="journal article" date="2014" name="Genome Biol. Evol.">
        <title>The secreted proteins of Achlya hypogyna and Thraustotheca clavata identify the ancestral oomycete secretome and reveal gene acquisitions by horizontal gene transfer.</title>
        <authorList>
            <person name="Misner I."/>
            <person name="Blouin N."/>
            <person name="Leonard G."/>
            <person name="Richards T.A."/>
            <person name="Lane C.E."/>
        </authorList>
    </citation>
    <scope>NUCLEOTIDE SEQUENCE [LARGE SCALE GENOMIC DNA]</scope>
    <source>
        <strain evidence="2 3">ATCC 48635</strain>
    </source>
</reference>
<keyword evidence="3" id="KW-1185">Reference proteome</keyword>
<feature type="domain" description="Complex 1 LYR protein" evidence="1">
    <location>
        <begin position="7"/>
        <end position="57"/>
    </location>
</feature>
<sequence>MDATIRAAYKKLVKLAKTVPGEQRALAMEKVRAEFRSHKGAASPAELDELIRKAQSKISYLKIVTPKKSSSSSLGNHFVYKNGQRIDGRSLEEGSSTIKTPDYNAMMQKHVQLVRRQHFMDRK</sequence>
<dbReference type="EMBL" id="JNBR01000043">
    <property type="protein sequence ID" value="OQR99726.1"/>
    <property type="molecule type" value="Genomic_DNA"/>
</dbReference>
<evidence type="ECO:0000313" key="2">
    <source>
        <dbReference type="EMBL" id="OQR99726.1"/>
    </source>
</evidence>
<dbReference type="Pfam" id="PF05347">
    <property type="entry name" value="Complex1_LYR"/>
    <property type="match status" value="1"/>
</dbReference>
<evidence type="ECO:0000259" key="1">
    <source>
        <dbReference type="Pfam" id="PF05347"/>
    </source>
</evidence>
<gene>
    <name evidence="2" type="ORF">ACHHYP_04620</name>
</gene>
<proteinExistence type="predicted"/>
<dbReference type="OrthoDB" id="525068at2759"/>